<reference evidence="2" key="1">
    <citation type="submission" date="2016-06" db="UniProtKB">
        <authorList>
            <consortium name="WormBaseParasite"/>
        </authorList>
    </citation>
    <scope>IDENTIFICATION</scope>
</reference>
<organism evidence="2">
    <name type="scientific">Schistocephalus solidus</name>
    <name type="common">Tapeworm</name>
    <dbReference type="NCBI Taxonomy" id="70667"/>
    <lineage>
        <taxon>Eukaryota</taxon>
        <taxon>Metazoa</taxon>
        <taxon>Spiralia</taxon>
        <taxon>Lophotrochozoa</taxon>
        <taxon>Platyhelminthes</taxon>
        <taxon>Cestoda</taxon>
        <taxon>Eucestoda</taxon>
        <taxon>Diphyllobothriidea</taxon>
        <taxon>Diphyllobothriidae</taxon>
        <taxon>Schistocephalus</taxon>
    </lineage>
</organism>
<proteinExistence type="predicted"/>
<sequence>LVLKDSYLVVLKPQKLVNEEVNDIRSRTRHQAGSQETVSTLADVENDQMTHRPQRRWHRGRRWRYCKVVLIDQFFKYCTQASSIGPVFHVRNMHGHTQPHLGSNPRPVGQKSNAPTIEAPARCLAGLDRE</sequence>
<name>A0A183TMI6_SCHSO</name>
<protein>
    <submittedName>
        <fullName evidence="2">PHM7_ext domain-containing protein</fullName>
    </submittedName>
</protein>
<feature type="region of interest" description="Disordered" evidence="1">
    <location>
        <begin position="95"/>
        <end position="114"/>
    </location>
</feature>
<accession>A0A183TMI6</accession>
<evidence type="ECO:0000313" key="2">
    <source>
        <dbReference type="WBParaSite" id="SSLN_0001835801-mRNA-1"/>
    </source>
</evidence>
<dbReference type="AlphaFoldDB" id="A0A183TMI6"/>
<evidence type="ECO:0000256" key="1">
    <source>
        <dbReference type="SAM" id="MobiDB-lite"/>
    </source>
</evidence>
<dbReference type="WBParaSite" id="SSLN_0001835801-mRNA-1">
    <property type="protein sequence ID" value="SSLN_0001835801-mRNA-1"/>
    <property type="gene ID" value="SSLN_0001835801"/>
</dbReference>